<dbReference type="GO" id="GO:0000822">
    <property type="term" value="F:inositol hexakisphosphate binding"/>
    <property type="evidence" value="ECO:0007669"/>
    <property type="project" value="TreeGrafter"/>
</dbReference>
<dbReference type="GO" id="GO:0005737">
    <property type="term" value="C:cytoplasm"/>
    <property type="evidence" value="ECO:0007669"/>
    <property type="project" value="TreeGrafter"/>
</dbReference>
<evidence type="ECO:0000256" key="2">
    <source>
        <dbReference type="ARBA" id="ARBA00011056"/>
    </source>
</evidence>
<dbReference type="PANTHER" id="PTHR12960">
    <property type="entry name" value="GLE-1-RELATED"/>
    <property type="match status" value="1"/>
</dbReference>
<keyword evidence="11" id="KW-0472">Membrane</keyword>
<keyword evidence="6" id="KW-0811">Translocation</keyword>
<evidence type="ECO:0000313" key="12">
    <source>
        <dbReference type="EMBL" id="MBW82068.1"/>
    </source>
</evidence>
<dbReference type="InterPro" id="IPR038506">
    <property type="entry name" value="GLE1-like_sf"/>
</dbReference>
<dbReference type="EMBL" id="GGEC01001585">
    <property type="protein sequence ID" value="MBW82068.1"/>
    <property type="molecule type" value="Transcribed_RNA"/>
</dbReference>
<keyword evidence="11" id="KW-1133">Transmembrane helix</keyword>
<keyword evidence="3" id="KW-0813">Transport</keyword>
<evidence type="ECO:0000256" key="7">
    <source>
        <dbReference type="ARBA" id="ARBA00023132"/>
    </source>
</evidence>
<evidence type="ECO:0000256" key="6">
    <source>
        <dbReference type="ARBA" id="ARBA00023010"/>
    </source>
</evidence>
<dbReference type="Pfam" id="PF07817">
    <property type="entry name" value="GLE1"/>
    <property type="match status" value="1"/>
</dbReference>
<accession>A0A2P2ILJ1</accession>
<evidence type="ECO:0000256" key="5">
    <source>
        <dbReference type="ARBA" id="ARBA00022927"/>
    </source>
</evidence>
<keyword evidence="11" id="KW-0812">Transmembrane</keyword>
<proteinExistence type="inferred from homology"/>
<evidence type="ECO:0000256" key="4">
    <source>
        <dbReference type="ARBA" id="ARBA00022816"/>
    </source>
</evidence>
<dbReference type="Gene3D" id="1.25.40.510">
    <property type="entry name" value="GLE1-like"/>
    <property type="match status" value="1"/>
</dbReference>
<feature type="transmembrane region" description="Helical" evidence="11">
    <location>
        <begin position="79"/>
        <end position="99"/>
    </location>
</feature>
<evidence type="ECO:0000256" key="3">
    <source>
        <dbReference type="ARBA" id="ARBA00022448"/>
    </source>
</evidence>
<evidence type="ECO:0000256" key="11">
    <source>
        <dbReference type="SAM" id="Phobius"/>
    </source>
</evidence>
<organism evidence="12">
    <name type="scientific">Rhizophora mucronata</name>
    <name type="common">Asiatic mangrove</name>
    <dbReference type="NCBI Taxonomy" id="61149"/>
    <lineage>
        <taxon>Eukaryota</taxon>
        <taxon>Viridiplantae</taxon>
        <taxon>Streptophyta</taxon>
        <taxon>Embryophyta</taxon>
        <taxon>Tracheophyta</taxon>
        <taxon>Spermatophyta</taxon>
        <taxon>Magnoliopsida</taxon>
        <taxon>eudicotyledons</taxon>
        <taxon>Gunneridae</taxon>
        <taxon>Pentapetalae</taxon>
        <taxon>rosids</taxon>
        <taxon>fabids</taxon>
        <taxon>Malpighiales</taxon>
        <taxon>Rhizophoraceae</taxon>
        <taxon>Rhizophora</taxon>
    </lineage>
</organism>
<evidence type="ECO:0000256" key="10">
    <source>
        <dbReference type="ARBA" id="ARBA00029983"/>
    </source>
</evidence>
<dbReference type="PANTHER" id="PTHR12960:SF0">
    <property type="entry name" value="MRNA EXPORT FACTOR GLE1"/>
    <property type="match status" value="1"/>
</dbReference>
<dbReference type="GO" id="GO:0016973">
    <property type="term" value="P:poly(A)+ mRNA export from nucleus"/>
    <property type="evidence" value="ECO:0007669"/>
    <property type="project" value="InterPro"/>
</dbReference>
<evidence type="ECO:0000256" key="9">
    <source>
        <dbReference type="ARBA" id="ARBA00026227"/>
    </source>
</evidence>
<dbReference type="GO" id="GO:0031369">
    <property type="term" value="F:translation initiation factor binding"/>
    <property type="evidence" value="ECO:0007669"/>
    <property type="project" value="TreeGrafter"/>
</dbReference>
<dbReference type="GO" id="GO:0044614">
    <property type="term" value="C:nuclear pore cytoplasmic filaments"/>
    <property type="evidence" value="ECO:0007669"/>
    <property type="project" value="TreeGrafter"/>
</dbReference>
<comment type="similarity">
    <text evidence="2">Belongs to the GLE1 family.</text>
</comment>
<sequence>MAFFLFQSVFVSKEGYQKAIGYREDDGKIESTTDYLKRLASYMKLYGALVQTEVQGVENIHGPNEGWAWLARFLNTLPANMFTAVALNAFLQTAGFVLFKKYRSQFRKLLNIISNDFLKALRERRDPEMNPIIVEIQSYIEDNEYLREPEGRNLQESLLSSAMGPDSESGIGYY</sequence>
<evidence type="ECO:0000256" key="8">
    <source>
        <dbReference type="ARBA" id="ARBA00023242"/>
    </source>
</evidence>
<evidence type="ECO:0000256" key="1">
    <source>
        <dbReference type="ARBA" id="ARBA00004567"/>
    </source>
</evidence>
<dbReference type="InterPro" id="IPR012476">
    <property type="entry name" value="GLE1"/>
</dbReference>
<reference evidence="12" key="1">
    <citation type="submission" date="2018-02" db="EMBL/GenBank/DDBJ databases">
        <title>Rhizophora mucronata_Transcriptome.</title>
        <authorList>
            <person name="Meera S.P."/>
            <person name="Sreeshan A."/>
            <person name="Augustine A."/>
        </authorList>
    </citation>
    <scope>NUCLEOTIDE SEQUENCE</scope>
    <source>
        <tissue evidence="12">Leaf</tissue>
    </source>
</reference>
<comment type="subcellular location">
    <subcellularLocation>
        <location evidence="1">Nucleus</location>
        <location evidence="1">Nuclear pore complex</location>
    </subcellularLocation>
</comment>
<keyword evidence="7" id="KW-0906">Nuclear pore complex</keyword>
<dbReference type="GO" id="GO:0015031">
    <property type="term" value="P:protein transport"/>
    <property type="evidence" value="ECO:0007669"/>
    <property type="project" value="UniProtKB-KW"/>
</dbReference>
<dbReference type="AlphaFoldDB" id="A0A2P2ILJ1"/>
<keyword evidence="5" id="KW-0653">Protein transport</keyword>
<keyword evidence="4" id="KW-0509">mRNA transport</keyword>
<keyword evidence="8" id="KW-0539">Nucleus</keyword>
<name>A0A2P2ILJ1_RHIMU</name>
<dbReference type="GO" id="GO:0005543">
    <property type="term" value="F:phospholipid binding"/>
    <property type="evidence" value="ECO:0007669"/>
    <property type="project" value="TreeGrafter"/>
</dbReference>
<protein>
    <recommendedName>
        <fullName evidence="9">mRNA export factor GLE1</fullName>
    </recommendedName>
    <alternativeName>
        <fullName evidence="10">Nucleoporin GLE1</fullName>
    </alternativeName>
</protein>